<dbReference type="GO" id="GO:0004176">
    <property type="term" value="F:ATP-dependent peptidase activity"/>
    <property type="evidence" value="ECO:0007669"/>
    <property type="project" value="InterPro"/>
</dbReference>
<evidence type="ECO:0000256" key="3">
    <source>
        <dbReference type="ARBA" id="ARBA00022801"/>
    </source>
</evidence>
<dbReference type="CDD" id="cd07017">
    <property type="entry name" value="S14_ClpP_2"/>
    <property type="match status" value="1"/>
</dbReference>
<protein>
    <recommendedName>
        <fullName evidence="7">ATP-dependent Clp protease proteolytic subunit</fullName>
    </recommendedName>
</protein>
<name>A0AA38WH06_9ASTR</name>
<dbReference type="GO" id="GO:0006515">
    <property type="term" value="P:protein quality control for misfolded or incompletely synthesized proteins"/>
    <property type="evidence" value="ECO:0007669"/>
    <property type="project" value="TreeGrafter"/>
</dbReference>
<dbReference type="InterPro" id="IPR001907">
    <property type="entry name" value="ClpP"/>
</dbReference>
<sequence length="366" mass="39936">MESEASEFASASDCESGDAIGLIGPLVTPRWMNRGRFARLLHADETKNPLQREEGKKLCHYPSPMELLSFTTSPSSLKPSSNLRHVLPSKPTQPFYLRRLPPPPPPSKQSIKCSIQSSSPQTQTLGFDFNRNLGFSASSPQTPETAMRGAESDAMGLLLRERIVFLGTQIDDFVADAIISQLLLLDAQDPKKDIRLFINSSGGSLSSSMAIYDVLKIVRADVSTIALGISASTASIILGGGTKGKRLAMPNTRIMIHQPLGGASGQAIDVEIQAKEMMHNKDSVTKLISESTGRSFEQVKKDIDRDRYMSPVEAVEYGIIDGVIDEDSIIPLEPVPDRVKSTLSYDAISKDPSKFLSPEIPDDEIY</sequence>
<evidence type="ECO:0000256" key="8">
    <source>
        <dbReference type="SAM" id="MobiDB-lite"/>
    </source>
</evidence>
<dbReference type="InterPro" id="IPR029045">
    <property type="entry name" value="ClpP/crotonase-like_dom_sf"/>
</dbReference>
<evidence type="ECO:0000256" key="6">
    <source>
        <dbReference type="PROSITE-ProRule" id="PRU10086"/>
    </source>
</evidence>
<dbReference type="GO" id="GO:0009840">
    <property type="term" value="C:chloroplastic endopeptidase Clp complex"/>
    <property type="evidence" value="ECO:0007669"/>
    <property type="project" value="UniProtKB-ARBA"/>
</dbReference>
<evidence type="ECO:0000256" key="4">
    <source>
        <dbReference type="ARBA" id="ARBA00022825"/>
    </source>
</evidence>
<dbReference type="GO" id="GO:0051117">
    <property type="term" value="F:ATPase binding"/>
    <property type="evidence" value="ECO:0007669"/>
    <property type="project" value="TreeGrafter"/>
</dbReference>
<dbReference type="SUPFAM" id="SSF52096">
    <property type="entry name" value="ClpP/crotonase"/>
    <property type="match status" value="1"/>
</dbReference>
<keyword evidence="10" id="KW-1185">Reference proteome</keyword>
<dbReference type="HAMAP" id="MF_00444">
    <property type="entry name" value="ClpP"/>
    <property type="match status" value="1"/>
</dbReference>
<comment type="similarity">
    <text evidence="1 7">Belongs to the peptidase S14 family.</text>
</comment>
<evidence type="ECO:0000256" key="7">
    <source>
        <dbReference type="RuleBase" id="RU003567"/>
    </source>
</evidence>
<comment type="caution">
    <text evidence="9">The sequence shown here is derived from an EMBL/GenBank/DDBJ whole genome shotgun (WGS) entry which is preliminary data.</text>
</comment>
<dbReference type="InterPro" id="IPR033135">
    <property type="entry name" value="ClpP_His_AS"/>
</dbReference>
<dbReference type="GO" id="GO:0009534">
    <property type="term" value="C:chloroplast thylakoid"/>
    <property type="evidence" value="ECO:0007669"/>
    <property type="project" value="UniProtKB-ARBA"/>
</dbReference>
<evidence type="ECO:0000256" key="1">
    <source>
        <dbReference type="ARBA" id="ARBA00007039"/>
    </source>
</evidence>
<dbReference type="Gene3D" id="3.90.226.10">
    <property type="entry name" value="2-enoyl-CoA Hydratase, Chain A, domain 1"/>
    <property type="match status" value="1"/>
</dbReference>
<evidence type="ECO:0000313" key="10">
    <source>
        <dbReference type="Proteomes" id="UP001172457"/>
    </source>
</evidence>
<dbReference type="EMBL" id="JARYMX010000005">
    <property type="protein sequence ID" value="KAJ9549664.1"/>
    <property type="molecule type" value="Genomic_DNA"/>
</dbReference>
<proteinExistence type="inferred from homology"/>
<evidence type="ECO:0000313" key="9">
    <source>
        <dbReference type="EMBL" id="KAJ9549664.1"/>
    </source>
</evidence>
<keyword evidence="2" id="KW-0645">Protease</keyword>
<dbReference type="AlphaFoldDB" id="A0AA38WH06"/>
<dbReference type="NCBIfam" id="NF009205">
    <property type="entry name" value="PRK12553.1"/>
    <property type="match status" value="1"/>
</dbReference>
<gene>
    <name evidence="9" type="ORF">OSB04_022207</name>
</gene>
<dbReference type="Pfam" id="PF00574">
    <property type="entry name" value="CLP_protease"/>
    <property type="match status" value="1"/>
</dbReference>
<dbReference type="PRINTS" id="PR00127">
    <property type="entry name" value="CLPPROTEASEP"/>
</dbReference>
<dbReference type="Proteomes" id="UP001172457">
    <property type="component" value="Chromosome 5"/>
</dbReference>
<evidence type="ECO:0000256" key="5">
    <source>
        <dbReference type="ARBA" id="ARBA00034021"/>
    </source>
</evidence>
<dbReference type="InterPro" id="IPR023562">
    <property type="entry name" value="ClpP/TepA"/>
</dbReference>
<dbReference type="FunFam" id="3.90.226.10:FF:000001">
    <property type="entry name" value="ATP-dependent Clp protease proteolytic subunit"/>
    <property type="match status" value="1"/>
</dbReference>
<keyword evidence="3" id="KW-0378">Hydrolase</keyword>
<dbReference type="GO" id="GO:0004252">
    <property type="term" value="F:serine-type endopeptidase activity"/>
    <property type="evidence" value="ECO:0007669"/>
    <property type="project" value="UniProtKB-EC"/>
</dbReference>
<organism evidence="9 10">
    <name type="scientific">Centaurea solstitialis</name>
    <name type="common">yellow star-thistle</name>
    <dbReference type="NCBI Taxonomy" id="347529"/>
    <lineage>
        <taxon>Eukaryota</taxon>
        <taxon>Viridiplantae</taxon>
        <taxon>Streptophyta</taxon>
        <taxon>Embryophyta</taxon>
        <taxon>Tracheophyta</taxon>
        <taxon>Spermatophyta</taxon>
        <taxon>Magnoliopsida</taxon>
        <taxon>eudicotyledons</taxon>
        <taxon>Gunneridae</taxon>
        <taxon>Pentapetalae</taxon>
        <taxon>asterids</taxon>
        <taxon>campanulids</taxon>
        <taxon>Asterales</taxon>
        <taxon>Asteraceae</taxon>
        <taxon>Carduoideae</taxon>
        <taxon>Cardueae</taxon>
        <taxon>Centaureinae</taxon>
        <taxon>Centaurea</taxon>
    </lineage>
</organism>
<reference evidence="9" key="1">
    <citation type="submission" date="2023-03" db="EMBL/GenBank/DDBJ databases">
        <title>Chromosome-scale reference genome and RAD-based genetic map of yellow starthistle (Centaurea solstitialis) reveal putative structural variation and QTLs associated with invader traits.</title>
        <authorList>
            <person name="Reatini B."/>
            <person name="Cang F.A."/>
            <person name="Jiang Q."/>
            <person name="Mckibben M.T.W."/>
            <person name="Barker M.S."/>
            <person name="Rieseberg L.H."/>
            <person name="Dlugosch K.M."/>
        </authorList>
    </citation>
    <scope>NUCLEOTIDE SEQUENCE</scope>
    <source>
        <strain evidence="9">CAN-66</strain>
        <tissue evidence="9">Leaf</tissue>
    </source>
</reference>
<dbReference type="PANTHER" id="PTHR10381">
    <property type="entry name" value="ATP-DEPENDENT CLP PROTEASE PROTEOLYTIC SUBUNIT"/>
    <property type="match status" value="1"/>
</dbReference>
<accession>A0AA38WH06</accession>
<evidence type="ECO:0000256" key="2">
    <source>
        <dbReference type="ARBA" id="ARBA00022670"/>
    </source>
</evidence>
<feature type="active site" evidence="6">
    <location>
        <position position="257"/>
    </location>
</feature>
<dbReference type="PROSITE" id="PS00382">
    <property type="entry name" value="CLP_PROTEASE_HIS"/>
    <property type="match status" value="1"/>
</dbReference>
<dbReference type="PANTHER" id="PTHR10381:SF24">
    <property type="entry name" value="ATP-DEPENDENT CLP PROTEASE PROTEOLYTIC SUBUNIT 4, CHLOROPLASTIC"/>
    <property type="match status" value="1"/>
</dbReference>
<comment type="catalytic activity">
    <reaction evidence="5 6">
        <text>Hydrolysis of proteins to small peptides in the presence of ATP and magnesium. alpha-casein is the usual test substrate. In the absence of ATP, only oligopeptides shorter than five residues are hydrolyzed (such as succinyl-Leu-Tyr-|-NHMec, and Leu-Tyr-Leu-|-Tyr-Trp, in which cleavage of the -Tyr-|-Leu- and -Tyr-|-Trp bonds also occurs).</text>
        <dbReference type="EC" id="3.4.21.92"/>
    </reaction>
</comment>
<feature type="region of interest" description="Disordered" evidence="8">
    <location>
        <begin position="88"/>
        <end position="115"/>
    </location>
</feature>
<keyword evidence="4" id="KW-0720">Serine protease</keyword>